<dbReference type="Pfam" id="PF00512">
    <property type="entry name" value="HisKA"/>
    <property type="match status" value="1"/>
</dbReference>
<keyword evidence="4" id="KW-0597">Phosphoprotein</keyword>
<dbReference type="SUPFAM" id="SSF47384">
    <property type="entry name" value="Homodimeric domain of signal transducing histidine kinase"/>
    <property type="match status" value="1"/>
</dbReference>
<comment type="subcellular location">
    <subcellularLocation>
        <location evidence="2">Membrane</location>
    </subcellularLocation>
</comment>
<evidence type="ECO:0000256" key="6">
    <source>
        <dbReference type="ARBA" id="ARBA00022741"/>
    </source>
</evidence>
<feature type="domain" description="PAC" evidence="13">
    <location>
        <begin position="499"/>
        <end position="552"/>
    </location>
</feature>
<keyword evidence="15" id="KW-1185">Reference proteome</keyword>
<dbReference type="SMART" id="SM00091">
    <property type="entry name" value="PAS"/>
    <property type="match status" value="4"/>
</dbReference>
<evidence type="ECO:0000256" key="2">
    <source>
        <dbReference type="ARBA" id="ARBA00004370"/>
    </source>
</evidence>
<dbReference type="InterPro" id="IPR000700">
    <property type="entry name" value="PAS-assoc_C"/>
</dbReference>
<organism evidence="14 15">
    <name type="scientific">Oceanibaculum pacificum</name>
    <dbReference type="NCBI Taxonomy" id="580166"/>
    <lineage>
        <taxon>Bacteria</taxon>
        <taxon>Pseudomonadati</taxon>
        <taxon>Pseudomonadota</taxon>
        <taxon>Alphaproteobacteria</taxon>
        <taxon>Rhodospirillales</taxon>
        <taxon>Oceanibaculaceae</taxon>
        <taxon>Oceanibaculum</taxon>
    </lineage>
</organism>
<dbReference type="InterPro" id="IPR036097">
    <property type="entry name" value="HisK_dim/P_sf"/>
</dbReference>
<dbReference type="OrthoDB" id="8477115at2"/>
<keyword evidence="5" id="KW-0808">Transferase</keyword>
<dbReference type="Proteomes" id="UP000076400">
    <property type="component" value="Unassembled WGS sequence"/>
</dbReference>
<dbReference type="EMBL" id="LPXN01000172">
    <property type="protein sequence ID" value="KZC98277.1"/>
    <property type="molecule type" value="Genomic_DNA"/>
</dbReference>
<dbReference type="SMART" id="SM00388">
    <property type="entry name" value="HisKA"/>
    <property type="match status" value="1"/>
</dbReference>
<evidence type="ECO:0000256" key="7">
    <source>
        <dbReference type="ARBA" id="ARBA00022777"/>
    </source>
</evidence>
<dbReference type="InterPro" id="IPR000014">
    <property type="entry name" value="PAS"/>
</dbReference>
<keyword evidence="9" id="KW-0902">Two-component regulatory system</keyword>
<feature type="coiled-coil region" evidence="11">
    <location>
        <begin position="19"/>
        <end position="46"/>
    </location>
</feature>
<dbReference type="Pfam" id="PF08448">
    <property type="entry name" value="PAS_4"/>
    <property type="match status" value="1"/>
</dbReference>
<dbReference type="Pfam" id="PF13426">
    <property type="entry name" value="PAS_9"/>
    <property type="match status" value="1"/>
</dbReference>
<dbReference type="InterPro" id="IPR003661">
    <property type="entry name" value="HisK_dim/P_dom"/>
</dbReference>
<dbReference type="PROSITE" id="PS50113">
    <property type="entry name" value="PAC"/>
    <property type="match status" value="3"/>
</dbReference>
<dbReference type="GO" id="GO:0005886">
    <property type="term" value="C:plasma membrane"/>
    <property type="evidence" value="ECO:0007669"/>
    <property type="project" value="TreeGrafter"/>
</dbReference>
<dbReference type="Gene3D" id="1.10.287.130">
    <property type="match status" value="1"/>
</dbReference>
<dbReference type="SMART" id="SM00086">
    <property type="entry name" value="PAC"/>
    <property type="match status" value="4"/>
</dbReference>
<dbReference type="EC" id="2.7.13.3" evidence="3"/>
<evidence type="ECO:0000259" key="12">
    <source>
        <dbReference type="PROSITE" id="PS50109"/>
    </source>
</evidence>
<dbReference type="PANTHER" id="PTHR43047">
    <property type="entry name" value="TWO-COMPONENT HISTIDINE PROTEIN KINASE"/>
    <property type="match status" value="1"/>
</dbReference>
<dbReference type="GO" id="GO:0005524">
    <property type="term" value="F:ATP binding"/>
    <property type="evidence" value="ECO:0007669"/>
    <property type="project" value="UniProtKB-KW"/>
</dbReference>
<proteinExistence type="predicted"/>
<dbReference type="GO" id="GO:0000155">
    <property type="term" value="F:phosphorelay sensor kinase activity"/>
    <property type="evidence" value="ECO:0007669"/>
    <property type="project" value="InterPro"/>
</dbReference>
<dbReference type="PRINTS" id="PR00344">
    <property type="entry name" value="BCTRLSENSOR"/>
</dbReference>
<feature type="domain" description="Histidine kinase" evidence="12">
    <location>
        <begin position="699"/>
        <end position="919"/>
    </location>
</feature>
<comment type="caution">
    <text evidence="14">The sequence shown here is derived from an EMBL/GenBank/DDBJ whole genome shotgun (WGS) entry which is preliminary data.</text>
</comment>
<reference evidence="14 15" key="1">
    <citation type="submission" date="2015-12" db="EMBL/GenBank/DDBJ databases">
        <title>Genome sequence of Oceanibaculum pacificum MCCC 1A02656.</title>
        <authorList>
            <person name="Lu L."/>
            <person name="Lai Q."/>
            <person name="Shao Z."/>
            <person name="Qian P."/>
        </authorList>
    </citation>
    <scope>NUCLEOTIDE SEQUENCE [LARGE SCALE GENOMIC DNA]</scope>
    <source>
        <strain evidence="14 15">MCCC 1A02656</strain>
    </source>
</reference>
<keyword evidence="8" id="KW-0067">ATP-binding</keyword>
<dbReference type="PROSITE" id="PS50109">
    <property type="entry name" value="HIS_KIN"/>
    <property type="match status" value="1"/>
</dbReference>
<evidence type="ECO:0000313" key="15">
    <source>
        <dbReference type="Proteomes" id="UP000076400"/>
    </source>
</evidence>
<feature type="domain" description="PAC" evidence="13">
    <location>
        <begin position="630"/>
        <end position="681"/>
    </location>
</feature>
<dbReference type="SUPFAM" id="SSF55874">
    <property type="entry name" value="ATPase domain of HSP90 chaperone/DNA topoisomerase II/histidine kinase"/>
    <property type="match status" value="1"/>
</dbReference>
<evidence type="ECO:0000259" key="13">
    <source>
        <dbReference type="PROSITE" id="PS50113"/>
    </source>
</evidence>
<evidence type="ECO:0000256" key="5">
    <source>
        <dbReference type="ARBA" id="ARBA00022679"/>
    </source>
</evidence>
<evidence type="ECO:0000313" key="14">
    <source>
        <dbReference type="EMBL" id="KZC98277.1"/>
    </source>
</evidence>
<dbReference type="RefSeq" id="WP_067560261.1">
    <property type="nucleotide sequence ID" value="NZ_LPXN01000172.1"/>
</dbReference>
<dbReference type="CDD" id="cd00082">
    <property type="entry name" value="HisKA"/>
    <property type="match status" value="1"/>
</dbReference>
<feature type="domain" description="PAC" evidence="13">
    <location>
        <begin position="369"/>
        <end position="421"/>
    </location>
</feature>
<protein>
    <recommendedName>
        <fullName evidence="3">histidine kinase</fullName>
        <ecNumber evidence="3">2.7.13.3</ecNumber>
    </recommendedName>
</protein>
<accession>A0A154VAE1</accession>
<comment type="catalytic activity">
    <reaction evidence="1">
        <text>ATP + protein L-histidine = ADP + protein N-phospho-L-histidine.</text>
        <dbReference type="EC" id="2.7.13.3"/>
    </reaction>
</comment>
<dbReference type="FunFam" id="1.10.287.130:FF:000038">
    <property type="entry name" value="Sensory transduction histidine kinase"/>
    <property type="match status" value="1"/>
</dbReference>
<dbReference type="GO" id="GO:0009927">
    <property type="term" value="F:histidine phosphotransfer kinase activity"/>
    <property type="evidence" value="ECO:0007669"/>
    <property type="project" value="TreeGrafter"/>
</dbReference>
<evidence type="ECO:0000256" key="9">
    <source>
        <dbReference type="ARBA" id="ARBA00023012"/>
    </source>
</evidence>
<keyword evidence="10" id="KW-0472">Membrane</keyword>
<dbReference type="SUPFAM" id="SSF55785">
    <property type="entry name" value="PYP-like sensor domain (PAS domain)"/>
    <property type="match status" value="5"/>
</dbReference>
<dbReference type="PANTHER" id="PTHR43047:SF72">
    <property type="entry name" value="OSMOSENSING HISTIDINE PROTEIN KINASE SLN1"/>
    <property type="match status" value="1"/>
</dbReference>
<evidence type="ECO:0000256" key="3">
    <source>
        <dbReference type="ARBA" id="ARBA00012438"/>
    </source>
</evidence>
<keyword evidence="7" id="KW-0418">Kinase</keyword>
<dbReference type="InterPro" id="IPR035965">
    <property type="entry name" value="PAS-like_dom_sf"/>
</dbReference>
<dbReference type="Gene3D" id="3.30.565.10">
    <property type="entry name" value="Histidine kinase-like ATPase, C-terminal domain"/>
    <property type="match status" value="1"/>
</dbReference>
<dbReference type="InterPro" id="IPR004358">
    <property type="entry name" value="Sig_transdc_His_kin-like_C"/>
</dbReference>
<dbReference type="AlphaFoldDB" id="A0A154VAE1"/>
<gene>
    <name evidence="14" type="ORF">AUP43_14815</name>
</gene>
<dbReference type="Pfam" id="PF02518">
    <property type="entry name" value="HATPase_c"/>
    <property type="match status" value="1"/>
</dbReference>
<evidence type="ECO:0000256" key="1">
    <source>
        <dbReference type="ARBA" id="ARBA00000085"/>
    </source>
</evidence>
<name>A0A154VAE1_9PROT</name>
<evidence type="ECO:0000256" key="8">
    <source>
        <dbReference type="ARBA" id="ARBA00022840"/>
    </source>
</evidence>
<keyword evidence="6" id="KW-0547">Nucleotide-binding</keyword>
<dbReference type="InterPro" id="IPR013655">
    <property type="entry name" value="PAS_fold_3"/>
</dbReference>
<dbReference type="Gene3D" id="3.30.450.20">
    <property type="entry name" value="PAS domain"/>
    <property type="match status" value="5"/>
</dbReference>
<dbReference type="STRING" id="580166.AUP43_14815"/>
<evidence type="ECO:0000256" key="10">
    <source>
        <dbReference type="ARBA" id="ARBA00023136"/>
    </source>
</evidence>
<dbReference type="CDD" id="cd16922">
    <property type="entry name" value="HATPase_EvgS-ArcB-TorS-like"/>
    <property type="match status" value="1"/>
</dbReference>
<dbReference type="Pfam" id="PF12860">
    <property type="entry name" value="PAS_7"/>
    <property type="match status" value="1"/>
</dbReference>
<sequence>MRRDETPKAATEAEQQDTRLQLAADNALLRARLRDAERRLRDFLDIAADWIWETDETHRLTMISEKGLDVIGGHAGAVIGQPMVKLLGGDPNHPLWRRHLADTEARRPIRDFVYPVVDAIHGRRYFRISANPLHDEEGRFRGYRGTGTDITGPMDTQAEADRNAALLRATFDTVAEGITIVDRDLRVASYNQRFLELLEFPPDRFKRGDPFEAFVRYNAEQGEYGPGDVDAQVAERVALARKAEPHRFNRIRPNGTVLEITGTPLPDGGFVTIYADITDRYEAAQKLRASEERFRDFAEISADWFWETDMDQRYTYVSFRTMSGPFGHAGWSQDTLIGQTRHDLLSSIGVGREFLDTVQAYMDRGEPFLDHEYSFLSKKGETIWVQASGRPILDSQGRPVGYRGVGRDITGRRQAEQAIRDSEYRYRMISELTSDLVYSYRVTADGTAEMEWVTGTLGGSQVPVLDPKVSGTWWGNSAHPDDLPLLRQRKRRLMEGEVVATEFRLLAKDGSVRWVSVYTRPELDPDSGAVIRIIGGAQDITERKLAERALQHSEERYAMVLAGSNEGIWEWMANQGDVLFISPRLREVAGLQGNPAVIPRAHWTERLHPHDKARYQAAWDGHMRGERLHYDCEYRVRGDDGDYRWVFDRGSSLRDAGGVTRMVGSLTDITARKVTELQLYEAKERAEAANRAKSEFLANMSHELRTPLNAVIGFSEILRDELFGPLGDARYKDYVCDIGDSGAHLLRIINDILDLSKAEAGKIELIEETLPLDDIVASCCRLLMPKAEDAGVRIETALQPELPLLRGDRQRLKQALLNLGSNAIKFTPRDGVVRIETALRDGCLLLSVSDNGIGMNEAELAKAMQPFTQIDSSLQRRYSGTGLGLPLTKSLIEMHGGLLHISSKPGAGTVATIRFPPERTLPRQG</sequence>
<dbReference type="InterPro" id="IPR003594">
    <property type="entry name" value="HATPase_dom"/>
</dbReference>
<dbReference type="InterPro" id="IPR036890">
    <property type="entry name" value="HATPase_C_sf"/>
</dbReference>
<dbReference type="CDD" id="cd00130">
    <property type="entry name" value="PAS"/>
    <property type="match status" value="3"/>
</dbReference>
<dbReference type="SMART" id="SM00387">
    <property type="entry name" value="HATPase_c"/>
    <property type="match status" value="1"/>
</dbReference>
<evidence type="ECO:0000256" key="11">
    <source>
        <dbReference type="SAM" id="Coils"/>
    </source>
</evidence>
<dbReference type="InterPro" id="IPR013656">
    <property type="entry name" value="PAS_4"/>
</dbReference>
<dbReference type="Pfam" id="PF08447">
    <property type="entry name" value="PAS_3"/>
    <property type="match status" value="2"/>
</dbReference>
<dbReference type="InterPro" id="IPR001610">
    <property type="entry name" value="PAC"/>
</dbReference>
<dbReference type="NCBIfam" id="TIGR00229">
    <property type="entry name" value="sensory_box"/>
    <property type="match status" value="3"/>
</dbReference>
<evidence type="ECO:0000256" key="4">
    <source>
        <dbReference type="ARBA" id="ARBA00022553"/>
    </source>
</evidence>
<keyword evidence="11" id="KW-0175">Coiled coil</keyword>
<dbReference type="InterPro" id="IPR005467">
    <property type="entry name" value="His_kinase_dom"/>
</dbReference>